<dbReference type="InterPro" id="IPR002156">
    <property type="entry name" value="RNaseH_domain"/>
</dbReference>
<evidence type="ECO:0000259" key="1">
    <source>
        <dbReference type="Pfam" id="PF13456"/>
    </source>
</evidence>
<name>A0AAE0ADV4_9ROSI</name>
<feature type="domain" description="RNase H type-1" evidence="1">
    <location>
        <begin position="135"/>
        <end position="186"/>
    </location>
</feature>
<proteinExistence type="predicted"/>
<reference evidence="2" key="1">
    <citation type="journal article" date="2023" name="Plant J.">
        <title>Genome sequences and population genomics provide insights into the demographic history, inbreeding, and mutation load of two 'living fossil' tree species of Dipteronia.</title>
        <authorList>
            <person name="Feng Y."/>
            <person name="Comes H.P."/>
            <person name="Chen J."/>
            <person name="Zhu S."/>
            <person name="Lu R."/>
            <person name="Zhang X."/>
            <person name="Li P."/>
            <person name="Qiu J."/>
            <person name="Olsen K.M."/>
            <person name="Qiu Y."/>
        </authorList>
    </citation>
    <scope>NUCLEOTIDE SEQUENCE</scope>
    <source>
        <strain evidence="2">NBL</strain>
    </source>
</reference>
<dbReference type="Pfam" id="PF13456">
    <property type="entry name" value="RVT_3"/>
    <property type="match status" value="1"/>
</dbReference>
<organism evidence="2 3">
    <name type="scientific">Dipteronia sinensis</name>
    <dbReference type="NCBI Taxonomy" id="43782"/>
    <lineage>
        <taxon>Eukaryota</taxon>
        <taxon>Viridiplantae</taxon>
        <taxon>Streptophyta</taxon>
        <taxon>Embryophyta</taxon>
        <taxon>Tracheophyta</taxon>
        <taxon>Spermatophyta</taxon>
        <taxon>Magnoliopsida</taxon>
        <taxon>eudicotyledons</taxon>
        <taxon>Gunneridae</taxon>
        <taxon>Pentapetalae</taxon>
        <taxon>rosids</taxon>
        <taxon>malvids</taxon>
        <taxon>Sapindales</taxon>
        <taxon>Sapindaceae</taxon>
        <taxon>Hippocastanoideae</taxon>
        <taxon>Acereae</taxon>
        <taxon>Dipteronia</taxon>
    </lineage>
</organism>
<dbReference type="EMBL" id="JANJYJ010000005">
    <property type="protein sequence ID" value="KAK3211633.1"/>
    <property type="molecule type" value="Genomic_DNA"/>
</dbReference>
<comment type="caution">
    <text evidence="2">The sequence shown here is derived from an EMBL/GenBank/DDBJ whole genome shotgun (WGS) entry which is preliminary data.</text>
</comment>
<evidence type="ECO:0000313" key="3">
    <source>
        <dbReference type="Proteomes" id="UP001281410"/>
    </source>
</evidence>
<dbReference type="GO" id="GO:0004523">
    <property type="term" value="F:RNA-DNA hybrid ribonuclease activity"/>
    <property type="evidence" value="ECO:0007669"/>
    <property type="project" value="InterPro"/>
</dbReference>
<gene>
    <name evidence="2" type="ORF">Dsin_016339</name>
</gene>
<accession>A0AAE0ADV4</accession>
<keyword evidence="3" id="KW-1185">Reference proteome</keyword>
<protein>
    <recommendedName>
        <fullName evidence="1">RNase H type-1 domain-containing protein</fullName>
    </recommendedName>
</protein>
<sequence length="193" mass="22104">MKIDICKAFDTLDWSFLRKVLQAFGFSSVFVGWINSILSSSRLSVLINRVPEGQLVSWSKSSIFFGLSVYLARIGRLQSLVGMQIGQLPFSYLGVLLIKGECYLKHLRKPRRGIAISHIEDSLVWAHSWDGRVSCKAAYSQMVFAFKAELLTASMGINFAWKYRWRHIWLESDSSYVVQLLSSHSEHVPWRVL</sequence>
<evidence type="ECO:0000313" key="2">
    <source>
        <dbReference type="EMBL" id="KAK3211633.1"/>
    </source>
</evidence>
<dbReference type="AlphaFoldDB" id="A0AAE0ADV4"/>
<dbReference type="Proteomes" id="UP001281410">
    <property type="component" value="Unassembled WGS sequence"/>
</dbReference>
<dbReference type="GO" id="GO:0003676">
    <property type="term" value="F:nucleic acid binding"/>
    <property type="evidence" value="ECO:0007669"/>
    <property type="project" value="InterPro"/>
</dbReference>